<gene>
    <name evidence="3" type="ORF">NITINOP_3118</name>
</gene>
<dbReference type="AlphaFoldDB" id="A0A0S4KXX3"/>
<dbReference type="RefSeq" id="WP_062487153.1">
    <property type="nucleotide sequence ID" value="NZ_LN885086.1"/>
</dbReference>
<evidence type="ECO:0000313" key="3">
    <source>
        <dbReference type="EMBL" id="CUQ68090.1"/>
    </source>
</evidence>
<evidence type="ECO:0000313" key="4">
    <source>
        <dbReference type="Proteomes" id="UP000066284"/>
    </source>
</evidence>
<dbReference type="STRING" id="1715989.NITINOP_3118"/>
<evidence type="ECO:0000259" key="2">
    <source>
        <dbReference type="Pfam" id="PF05168"/>
    </source>
</evidence>
<keyword evidence="4" id="KW-1185">Reference proteome</keyword>
<organism evidence="3 4">
    <name type="scientific">Candidatus Nitrospira inopinata</name>
    <dbReference type="NCBI Taxonomy" id="1715989"/>
    <lineage>
        <taxon>Bacteria</taxon>
        <taxon>Pseudomonadati</taxon>
        <taxon>Nitrospirota</taxon>
        <taxon>Nitrospiria</taxon>
        <taxon>Nitrospirales</taxon>
        <taxon>Nitrospiraceae</taxon>
        <taxon>Nitrospira</taxon>
    </lineage>
</organism>
<comment type="similarity">
    <text evidence="1">Belongs to the UPF0332 family.</text>
</comment>
<dbReference type="PANTHER" id="PTHR36565">
    <property type="entry name" value="UPF0332 PROTEIN TM_1000"/>
    <property type="match status" value="1"/>
</dbReference>
<dbReference type="KEGG" id="nio:NITINOP_3118"/>
<evidence type="ECO:0000256" key="1">
    <source>
        <dbReference type="ARBA" id="ARBA00038248"/>
    </source>
</evidence>
<accession>A0A0S4KXX3</accession>
<dbReference type="Proteomes" id="UP000066284">
    <property type="component" value="Chromosome 1"/>
</dbReference>
<dbReference type="InterPro" id="IPR052226">
    <property type="entry name" value="UPF0332_toxin"/>
</dbReference>
<name>A0A0S4KXX3_9BACT</name>
<protein>
    <submittedName>
        <fullName evidence="3">HEPN domain protein</fullName>
    </submittedName>
</protein>
<dbReference type="PANTHER" id="PTHR36565:SF1">
    <property type="entry name" value="UPF0332 PROTEIN TM_1000"/>
    <property type="match status" value="1"/>
</dbReference>
<dbReference type="OrthoDB" id="1494057at2"/>
<dbReference type="InterPro" id="IPR007842">
    <property type="entry name" value="HEPN_dom"/>
</dbReference>
<sequence length="132" mass="14812">MDRAQQELIRGYLAKAREKARVARDLYAKGEWDDAISRAYYAAYHAAQAALLTEGQRADTHKGVVTLFGLLLVKTGKLDKRWGKLLSNLKDDRETGDYDALSYLDEETARRAVREADEFVAAVDRYIAGLAS</sequence>
<dbReference type="Pfam" id="PF05168">
    <property type="entry name" value="HEPN"/>
    <property type="match status" value="1"/>
</dbReference>
<reference evidence="4" key="1">
    <citation type="submission" date="2015-09" db="EMBL/GenBank/DDBJ databases">
        <authorList>
            <person name="Daims H."/>
        </authorList>
    </citation>
    <scope>NUCLEOTIDE SEQUENCE [LARGE SCALE GENOMIC DNA]</scope>
</reference>
<dbReference type="Gene3D" id="1.20.120.330">
    <property type="entry name" value="Nucleotidyltransferases domain 2"/>
    <property type="match status" value="1"/>
</dbReference>
<dbReference type="EMBL" id="LN885086">
    <property type="protein sequence ID" value="CUQ68090.1"/>
    <property type="molecule type" value="Genomic_DNA"/>
</dbReference>
<proteinExistence type="inferred from homology"/>
<feature type="domain" description="HEPN" evidence="2">
    <location>
        <begin position="12"/>
        <end position="125"/>
    </location>
</feature>